<evidence type="ECO:0000313" key="1">
    <source>
        <dbReference type="EMBL" id="OOF60053.1"/>
    </source>
</evidence>
<sequence length="91" mass="11147">MILFFKLEGEYSLLSCLSKELKFYKKGVSKNKIYLYDNPRDEYKTKLYLIDGDHFFILDEFSYLEQKWYFINYRGKKEINMWIKADSVDLN</sequence>
<accession>A0A1V3JTE9</accession>
<proteinExistence type="predicted"/>
<keyword evidence="2" id="KW-1185">Reference proteome</keyword>
<protein>
    <submittedName>
        <fullName evidence="1">Uncharacterized protein</fullName>
    </submittedName>
</protein>
<dbReference type="OrthoDB" id="5674708at2"/>
<name>A0A1V3JTE9_9PAST</name>
<gene>
    <name evidence="1" type="ORF">BKL49_01350</name>
</gene>
<dbReference type="RefSeq" id="WP_077422852.1">
    <property type="nucleotide sequence ID" value="NZ_MLHQ01000003.1"/>
</dbReference>
<dbReference type="AlphaFoldDB" id="A0A1V3JTE9"/>
<comment type="caution">
    <text evidence="1">The sequence shown here is derived from an EMBL/GenBank/DDBJ whole genome shotgun (WGS) entry which is preliminary data.</text>
</comment>
<evidence type="ECO:0000313" key="2">
    <source>
        <dbReference type="Proteomes" id="UP000188602"/>
    </source>
</evidence>
<reference evidence="1 2" key="1">
    <citation type="submission" date="2016-10" db="EMBL/GenBank/DDBJ databases">
        <title>Rodentibacter gen. nov. and new species.</title>
        <authorList>
            <person name="Christensen H."/>
        </authorList>
    </citation>
    <scope>NUCLEOTIDE SEQUENCE [LARGE SCALE GENOMIC DNA]</scope>
    <source>
        <strain evidence="1 2">Ac151</strain>
    </source>
</reference>
<organism evidence="1 2">
    <name type="scientific">Rodentibacter myodis</name>
    <dbReference type="NCBI Taxonomy" id="1907939"/>
    <lineage>
        <taxon>Bacteria</taxon>
        <taxon>Pseudomonadati</taxon>
        <taxon>Pseudomonadota</taxon>
        <taxon>Gammaproteobacteria</taxon>
        <taxon>Pasteurellales</taxon>
        <taxon>Pasteurellaceae</taxon>
        <taxon>Rodentibacter</taxon>
    </lineage>
</organism>
<dbReference type="EMBL" id="MLHQ01000003">
    <property type="protein sequence ID" value="OOF60053.1"/>
    <property type="molecule type" value="Genomic_DNA"/>
</dbReference>
<dbReference type="Proteomes" id="UP000188602">
    <property type="component" value="Unassembled WGS sequence"/>
</dbReference>